<accession>A0A0B6YQ12</accession>
<reference evidence="1" key="1">
    <citation type="submission" date="2014-12" db="EMBL/GenBank/DDBJ databases">
        <title>Insight into the proteome of Arion vulgaris.</title>
        <authorList>
            <person name="Aradska J."/>
            <person name="Bulat T."/>
            <person name="Smidak R."/>
            <person name="Sarate P."/>
            <person name="Gangsoo J."/>
            <person name="Sialana F."/>
            <person name="Bilban M."/>
            <person name="Lubec G."/>
        </authorList>
    </citation>
    <scope>NUCLEOTIDE SEQUENCE</scope>
    <source>
        <tissue evidence="1">Skin</tissue>
    </source>
</reference>
<dbReference type="AlphaFoldDB" id="A0A0B6YQ12"/>
<name>A0A0B6YQ12_9EUPU</name>
<gene>
    <name evidence="1" type="primary">ORF30469</name>
</gene>
<feature type="non-terminal residue" evidence="1">
    <location>
        <position position="79"/>
    </location>
</feature>
<protein>
    <submittedName>
        <fullName evidence="1">Uncharacterized protein</fullName>
    </submittedName>
</protein>
<proteinExistence type="predicted"/>
<organism evidence="1">
    <name type="scientific">Arion vulgaris</name>
    <dbReference type="NCBI Taxonomy" id="1028688"/>
    <lineage>
        <taxon>Eukaryota</taxon>
        <taxon>Metazoa</taxon>
        <taxon>Spiralia</taxon>
        <taxon>Lophotrochozoa</taxon>
        <taxon>Mollusca</taxon>
        <taxon>Gastropoda</taxon>
        <taxon>Heterobranchia</taxon>
        <taxon>Euthyneura</taxon>
        <taxon>Panpulmonata</taxon>
        <taxon>Eupulmonata</taxon>
        <taxon>Stylommatophora</taxon>
        <taxon>Helicina</taxon>
        <taxon>Arionoidea</taxon>
        <taxon>Arionidae</taxon>
        <taxon>Arion</taxon>
    </lineage>
</organism>
<sequence>VSANKIDIKVDTFQKVPIKSGEKSVKLQSSLETEAGDSLIQNNSTNLKTYSLQQTNLNIDEGINNMSHKRKFDPLKAAN</sequence>
<feature type="non-terminal residue" evidence="1">
    <location>
        <position position="1"/>
    </location>
</feature>
<evidence type="ECO:0000313" key="1">
    <source>
        <dbReference type="EMBL" id="CEK57550.1"/>
    </source>
</evidence>
<dbReference type="EMBL" id="HACG01010685">
    <property type="protein sequence ID" value="CEK57550.1"/>
    <property type="molecule type" value="Transcribed_RNA"/>
</dbReference>